<evidence type="ECO:0000313" key="3">
    <source>
        <dbReference type="Proteomes" id="UP001283361"/>
    </source>
</evidence>
<protein>
    <submittedName>
        <fullName evidence="2">Uncharacterized protein</fullName>
    </submittedName>
</protein>
<feature type="region of interest" description="Disordered" evidence="1">
    <location>
        <begin position="51"/>
        <end position="72"/>
    </location>
</feature>
<gene>
    <name evidence="2" type="ORF">RRG08_044605</name>
</gene>
<keyword evidence="3" id="KW-1185">Reference proteome</keyword>
<evidence type="ECO:0000313" key="2">
    <source>
        <dbReference type="EMBL" id="KAK3751027.1"/>
    </source>
</evidence>
<name>A0AAE0YMJ3_9GAST</name>
<dbReference type="EMBL" id="JAWDGP010005840">
    <property type="protein sequence ID" value="KAK3751027.1"/>
    <property type="molecule type" value="Genomic_DNA"/>
</dbReference>
<evidence type="ECO:0000256" key="1">
    <source>
        <dbReference type="SAM" id="MobiDB-lite"/>
    </source>
</evidence>
<accession>A0AAE0YMJ3</accession>
<organism evidence="2 3">
    <name type="scientific">Elysia crispata</name>
    <name type="common">lettuce slug</name>
    <dbReference type="NCBI Taxonomy" id="231223"/>
    <lineage>
        <taxon>Eukaryota</taxon>
        <taxon>Metazoa</taxon>
        <taxon>Spiralia</taxon>
        <taxon>Lophotrochozoa</taxon>
        <taxon>Mollusca</taxon>
        <taxon>Gastropoda</taxon>
        <taxon>Heterobranchia</taxon>
        <taxon>Euthyneura</taxon>
        <taxon>Panpulmonata</taxon>
        <taxon>Sacoglossa</taxon>
        <taxon>Placobranchoidea</taxon>
        <taxon>Plakobranchidae</taxon>
        <taxon>Elysia</taxon>
    </lineage>
</organism>
<dbReference type="Proteomes" id="UP001283361">
    <property type="component" value="Unassembled WGS sequence"/>
</dbReference>
<sequence length="134" mass="15248">MNRTSLVVDHCLVNHSIFVNIESHQAFLFTDAWHALPQVSVNQTRDVIESRVDTGQGEKSGGGRVEPHGLGQTIEAGSDEDVLAVLVTNNRRGRRGVDHVLFRVATAQTWIKGRCVYIRLECKFKQYRRKRQYT</sequence>
<comment type="caution">
    <text evidence="2">The sequence shown here is derived from an EMBL/GenBank/DDBJ whole genome shotgun (WGS) entry which is preliminary data.</text>
</comment>
<proteinExistence type="predicted"/>
<dbReference type="AlphaFoldDB" id="A0AAE0YMJ3"/>
<reference evidence="2" key="1">
    <citation type="journal article" date="2023" name="G3 (Bethesda)">
        <title>A reference genome for the long-term kleptoplast-retaining sea slug Elysia crispata morphotype clarki.</title>
        <authorList>
            <person name="Eastman K.E."/>
            <person name="Pendleton A.L."/>
            <person name="Shaikh M.A."/>
            <person name="Suttiyut T."/>
            <person name="Ogas R."/>
            <person name="Tomko P."/>
            <person name="Gavelis G."/>
            <person name="Widhalm J.R."/>
            <person name="Wisecaver J.H."/>
        </authorList>
    </citation>
    <scope>NUCLEOTIDE SEQUENCE</scope>
    <source>
        <strain evidence="2">ECLA1</strain>
    </source>
</reference>